<name>L1LCQ5_THEEQ</name>
<reference evidence="2 3" key="1">
    <citation type="journal article" date="2012" name="BMC Genomics">
        <title>Comparative genomic analysis and phylogenetic position of Theileria equi.</title>
        <authorList>
            <person name="Kappmeyer L.S."/>
            <person name="Thiagarajan M."/>
            <person name="Herndon D.R."/>
            <person name="Ramsay J.D."/>
            <person name="Caler E."/>
            <person name="Djikeng A."/>
            <person name="Gillespie J.J."/>
            <person name="Lau A.O."/>
            <person name="Roalson E.H."/>
            <person name="Silva J.C."/>
            <person name="Silva M.G."/>
            <person name="Suarez C.E."/>
            <person name="Ueti M.W."/>
            <person name="Nene V.M."/>
            <person name="Mealey R.H."/>
            <person name="Knowles D.P."/>
            <person name="Brayton K.A."/>
        </authorList>
    </citation>
    <scope>NUCLEOTIDE SEQUENCE [LARGE SCALE GENOMIC DNA]</scope>
    <source>
        <strain evidence="2 3">WA</strain>
    </source>
</reference>
<dbReference type="InterPro" id="IPR002777">
    <property type="entry name" value="PFD_beta-like"/>
</dbReference>
<evidence type="ECO:0000256" key="1">
    <source>
        <dbReference type="ARBA" id="ARBA00008045"/>
    </source>
</evidence>
<dbReference type="AlphaFoldDB" id="L1LCQ5"/>
<dbReference type="Pfam" id="PF01920">
    <property type="entry name" value="Prefoldin_2"/>
    <property type="match status" value="1"/>
</dbReference>
<evidence type="ECO:0000313" key="3">
    <source>
        <dbReference type="Proteomes" id="UP000031512"/>
    </source>
</evidence>
<sequence>MESGDVDHSLRHFQLLQETQSQIEILNNQIAKINKHISTQKIKSKRAETGIEVLNYTREDQKVYKQVSRLLILRDKVELKNEFEREKEDSLADLPKLEGVKNQLVAKLGGLNAQFVELSRQIREAQSV</sequence>
<dbReference type="OrthoDB" id="366003at2759"/>
<proteinExistence type="inferred from homology"/>
<dbReference type="InterPro" id="IPR009053">
    <property type="entry name" value="Prefoldin"/>
</dbReference>
<dbReference type="eggNOG" id="ENOG502SXVR">
    <property type="taxonomic scope" value="Eukaryota"/>
</dbReference>
<dbReference type="VEuPathDB" id="PiroplasmaDB:BEWA_016250"/>
<protein>
    <recommendedName>
        <fullName evidence="4">Prefoldin subunit</fullName>
    </recommendedName>
</protein>
<gene>
    <name evidence="2" type="ORF">BEWA_016250</name>
</gene>
<organism evidence="2 3">
    <name type="scientific">Theileria equi strain WA</name>
    <dbReference type="NCBI Taxonomy" id="1537102"/>
    <lineage>
        <taxon>Eukaryota</taxon>
        <taxon>Sar</taxon>
        <taxon>Alveolata</taxon>
        <taxon>Apicomplexa</taxon>
        <taxon>Aconoidasida</taxon>
        <taxon>Piroplasmida</taxon>
        <taxon>Theileriidae</taxon>
        <taxon>Theileria</taxon>
    </lineage>
</organism>
<dbReference type="GO" id="GO:0006457">
    <property type="term" value="P:protein folding"/>
    <property type="evidence" value="ECO:0007669"/>
    <property type="project" value="InterPro"/>
</dbReference>
<comment type="similarity">
    <text evidence="1">Belongs to the prefoldin subunit beta family.</text>
</comment>
<dbReference type="Gene3D" id="1.10.287.370">
    <property type="match status" value="1"/>
</dbReference>
<dbReference type="KEGG" id="beq:BEWA_016250"/>
<dbReference type="EMBL" id="ACOU01000004">
    <property type="protein sequence ID" value="EKX73064.1"/>
    <property type="molecule type" value="Genomic_DNA"/>
</dbReference>
<dbReference type="GO" id="GO:0051082">
    <property type="term" value="F:unfolded protein binding"/>
    <property type="evidence" value="ECO:0007669"/>
    <property type="project" value="InterPro"/>
</dbReference>
<evidence type="ECO:0000313" key="2">
    <source>
        <dbReference type="EMBL" id="EKX73064.1"/>
    </source>
</evidence>
<comment type="caution">
    <text evidence="2">The sequence shown here is derived from an EMBL/GenBank/DDBJ whole genome shotgun (WGS) entry which is preliminary data.</text>
</comment>
<evidence type="ECO:0008006" key="4">
    <source>
        <dbReference type="Google" id="ProtNLM"/>
    </source>
</evidence>
<keyword evidence="3" id="KW-1185">Reference proteome</keyword>
<accession>L1LCQ5</accession>
<dbReference type="GO" id="GO:0016272">
    <property type="term" value="C:prefoldin complex"/>
    <property type="evidence" value="ECO:0007669"/>
    <property type="project" value="InterPro"/>
</dbReference>
<dbReference type="SUPFAM" id="SSF46579">
    <property type="entry name" value="Prefoldin"/>
    <property type="match status" value="1"/>
</dbReference>
<dbReference type="GeneID" id="15802728"/>
<dbReference type="RefSeq" id="XP_004832516.1">
    <property type="nucleotide sequence ID" value="XM_004832459.1"/>
</dbReference>
<dbReference type="Proteomes" id="UP000031512">
    <property type="component" value="Unassembled WGS sequence"/>
</dbReference>